<evidence type="ECO:0008006" key="10">
    <source>
        <dbReference type="Google" id="ProtNLM"/>
    </source>
</evidence>
<comment type="subcellular location">
    <subcellularLocation>
        <location evidence="2">Chromosome</location>
        <location evidence="2">Centromere</location>
    </subcellularLocation>
    <subcellularLocation>
        <location evidence="1">Nucleus</location>
    </subcellularLocation>
</comment>
<comment type="similarity">
    <text evidence="3">Belongs to the CENP-N/CHL4 family.</text>
</comment>
<evidence type="ECO:0000256" key="5">
    <source>
        <dbReference type="ARBA" id="ARBA00023242"/>
    </source>
</evidence>
<protein>
    <recommendedName>
        <fullName evidence="10">Centromere protein N</fullName>
    </recommendedName>
</protein>
<dbReference type="InterPro" id="IPR007902">
    <property type="entry name" value="Chl4/mis15/CENP-N"/>
</dbReference>
<evidence type="ECO:0000256" key="6">
    <source>
        <dbReference type="ARBA" id="ARBA00023328"/>
    </source>
</evidence>
<reference evidence="8" key="1">
    <citation type="journal article" date="2019" name="bioRxiv">
        <title>The Genome of the Zebra Mussel, Dreissena polymorpha: A Resource for Invasive Species Research.</title>
        <authorList>
            <person name="McCartney M.A."/>
            <person name="Auch B."/>
            <person name="Kono T."/>
            <person name="Mallez S."/>
            <person name="Zhang Y."/>
            <person name="Obille A."/>
            <person name="Becker A."/>
            <person name="Abrahante J.E."/>
            <person name="Garbe J."/>
            <person name="Badalamenti J.P."/>
            <person name="Herman A."/>
            <person name="Mangelson H."/>
            <person name="Liachko I."/>
            <person name="Sullivan S."/>
            <person name="Sone E.D."/>
            <person name="Koren S."/>
            <person name="Silverstein K.A.T."/>
            <person name="Beckman K.B."/>
            <person name="Gohl D.M."/>
        </authorList>
    </citation>
    <scope>NUCLEOTIDE SEQUENCE</scope>
    <source>
        <strain evidence="8">Duluth1</strain>
        <tissue evidence="8">Whole animal</tissue>
    </source>
</reference>
<evidence type="ECO:0000313" key="9">
    <source>
        <dbReference type="Proteomes" id="UP000828390"/>
    </source>
</evidence>
<evidence type="ECO:0000256" key="7">
    <source>
        <dbReference type="SAM" id="MobiDB-lite"/>
    </source>
</evidence>
<dbReference type="Pfam" id="PF05238">
    <property type="entry name" value="CENP-N"/>
    <property type="match status" value="1"/>
</dbReference>
<keyword evidence="9" id="KW-1185">Reference proteome</keyword>
<evidence type="ECO:0000256" key="2">
    <source>
        <dbReference type="ARBA" id="ARBA00004584"/>
    </source>
</evidence>
<gene>
    <name evidence="8" type="ORF">DPMN_169919</name>
</gene>
<dbReference type="AlphaFoldDB" id="A0A9D4DV91"/>
<dbReference type="GO" id="GO:0034080">
    <property type="term" value="P:CENP-A containing chromatin assembly"/>
    <property type="evidence" value="ECO:0007669"/>
    <property type="project" value="InterPro"/>
</dbReference>
<sequence>MEVSAIKNILSKLKAGEIFDVIKKWKWLNKSDKDEIAFLCNSKKTKLALIADLGEFFTNKNGLTLEAVGELELLCLHLLPSKKRWSAFHLSEEFGSRPTTVPEKFKVKLSKQIRLYFSKNYSVSVLLHQGLLWGRMYFPPKAARSFDTRHSLYFIYYPHSPVIIFSGLKLAHLSFISQCLAVTLGYKQITDMSLSGRCFQSLGELAINKYMQGGYARYVSVCLRDGPLDGQVSRKRKAPSDLQDDRVTDLNQAEKRLRLATLDINFGENIQPTLEKVQFRVELPYRSKTVATELQQDGELFCSRVKFEGTNVLEGLRKLGELGYATVPLPKHLTIIQDRARNNFLLARPSAHTDATRMNASKPNKENKSRTKTN</sequence>
<evidence type="ECO:0000256" key="3">
    <source>
        <dbReference type="ARBA" id="ARBA00005566"/>
    </source>
</evidence>
<feature type="region of interest" description="Disordered" evidence="7">
    <location>
        <begin position="348"/>
        <end position="374"/>
    </location>
</feature>
<proteinExistence type="inferred from homology"/>
<evidence type="ECO:0000256" key="1">
    <source>
        <dbReference type="ARBA" id="ARBA00004123"/>
    </source>
</evidence>
<dbReference type="PANTHER" id="PTHR46790:SF1">
    <property type="entry name" value="CENTROMERE PROTEIN N"/>
    <property type="match status" value="1"/>
</dbReference>
<keyword evidence="4" id="KW-0158">Chromosome</keyword>
<dbReference type="GO" id="GO:0000775">
    <property type="term" value="C:chromosome, centromeric region"/>
    <property type="evidence" value="ECO:0007669"/>
    <property type="project" value="UniProtKB-SubCell"/>
</dbReference>
<dbReference type="PANTHER" id="PTHR46790">
    <property type="entry name" value="CENTROMERE PROTEIN N"/>
    <property type="match status" value="1"/>
</dbReference>
<dbReference type="GO" id="GO:0005654">
    <property type="term" value="C:nucleoplasm"/>
    <property type="evidence" value="ECO:0007669"/>
    <property type="project" value="TreeGrafter"/>
</dbReference>
<comment type="caution">
    <text evidence="8">The sequence shown here is derived from an EMBL/GenBank/DDBJ whole genome shotgun (WGS) entry which is preliminary data.</text>
</comment>
<dbReference type="GO" id="GO:0007059">
    <property type="term" value="P:chromosome segregation"/>
    <property type="evidence" value="ECO:0007669"/>
    <property type="project" value="InterPro"/>
</dbReference>
<dbReference type="OrthoDB" id="6585699at2759"/>
<dbReference type="EMBL" id="JAIWYP010000009">
    <property type="protein sequence ID" value="KAH3768702.1"/>
    <property type="molecule type" value="Genomic_DNA"/>
</dbReference>
<feature type="compositionally biased region" description="Basic and acidic residues" evidence="7">
    <location>
        <begin position="363"/>
        <end position="374"/>
    </location>
</feature>
<accession>A0A9D4DV91</accession>
<dbReference type="InterPro" id="IPR052011">
    <property type="entry name" value="CENP-NAC/CAD_complex"/>
</dbReference>
<keyword evidence="6" id="KW-0137">Centromere</keyword>
<organism evidence="8 9">
    <name type="scientific">Dreissena polymorpha</name>
    <name type="common">Zebra mussel</name>
    <name type="synonym">Mytilus polymorpha</name>
    <dbReference type="NCBI Taxonomy" id="45954"/>
    <lineage>
        <taxon>Eukaryota</taxon>
        <taxon>Metazoa</taxon>
        <taxon>Spiralia</taxon>
        <taxon>Lophotrochozoa</taxon>
        <taxon>Mollusca</taxon>
        <taxon>Bivalvia</taxon>
        <taxon>Autobranchia</taxon>
        <taxon>Heteroconchia</taxon>
        <taxon>Euheterodonta</taxon>
        <taxon>Imparidentia</taxon>
        <taxon>Neoheterodontei</taxon>
        <taxon>Myida</taxon>
        <taxon>Dreissenoidea</taxon>
        <taxon>Dreissenidae</taxon>
        <taxon>Dreissena</taxon>
    </lineage>
</organism>
<reference evidence="8" key="2">
    <citation type="submission" date="2020-11" db="EMBL/GenBank/DDBJ databases">
        <authorList>
            <person name="McCartney M.A."/>
            <person name="Auch B."/>
            <person name="Kono T."/>
            <person name="Mallez S."/>
            <person name="Becker A."/>
            <person name="Gohl D.M."/>
            <person name="Silverstein K.A.T."/>
            <person name="Koren S."/>
            <person name="Bechman K.B."/>
            <person name="Herman A."/>
            <person name="Abrahante J.E."/>
            <person name="Garbe J."/>
        </authorList>
    </citation>
    <scope>NUCLEOTIDE SEQUENCE</scope>
    <source>
        <strain evidence="8">Duluth1</strain>
        <tissue evidence="8">Whole animal</tissue>
    </source>
</reference>
<evidence type="ECO:0000313" key="8">
    <source>
        <dbReference type="EMBL" id="KAH3768702.1"/>
    </source>
</evidence>
<evidence type="ECO:0000256" key="4">
    <source>
        <dbReference type="ARBA" id="ARBA00022454"/>
    </source>
</evidence>
<dbReference type="Proteomes" id="UP000828390">
    <property type="component" value="Unassembled WGS sequence"/>
</dbReference>
<keyword evidence="5" id="KW-0539">Nucleus</keyword>
<name>A0A9D4DV91_DREPO</name>